<dbReference type="Pfam" id="PF03807">
    <property type="entry name" value="F420_oxidored"/>
    <property type="match status" value="1"/>
</dbReference>
<dbReference type="Gene3D" id="3.40.50.720">
    <property type="entry name" value="NAD(P)-binding Rossmann-like Domain"/>
    <property type="match status" value="1"/>
</dbReference>
<dbReference type="OrthoDB" id="5524287at2"/>
<reference evidence="3 4" key="1">
    <citation type="submission" date="2018-04" db="EMBL/GenBank/DDBJ databases">
        <title>Pelagivirga bohaiensis gen. nov., sp. nov., a bacterium isolated from the Bohai Sea.</title>
        <authorList>
            <person name="Ji X."/>
        </authorList>
    </citation>
    <scope>NUCLEOTIDE SEQUENCE [LARGE SCALE GENOMIC DNA]</scope>
    <source>
        <strain evidence="3 4">BH-SD19</strain>
    </source>
</reference>
<dbReference type="AlphaFoldDB" id="A0A2T7G2K0"/>
<protein>
    <submittedName>
        <fullName evidence="3">F420-dependent NADP oxidoreductase</fullName>
    </submittedName>
</protein>
<evidence type="ECO:0000256" key="1">
    <source>
        <dbReference type="ARBA" id="ARBA00023002"/>
    </source>
</evidence>
<keyword evidence="4" id="KW-1185">Reference proteome</keyword>
<dbReference type="InterPro" id="IPR036291">
    <property type="entry name" value="NAD(P)-bd_dom_sf"/>
</dbReference>
<proteinExistence type="predicted"/>
<dbReference type="SUPFAM" id="SSF51735">
    <property type="entry name" value="NAD(P)-binding Rossmann-fold domains"/>
    <property type="match status" value="1"/>
</dbReference>
<dbReference type="PANTHER" id="PTHR14239">
    <property type="entry name" value="DUDULIN-RELATED"/>
    <property type="match status" value="1"/>
</dbReference>
<dbReference type="EMBL" id="QCYH01000022">
    <property type="protein sequence ID" value="PVA08628.1"/>
    <property type="molecule type" value="Genomic_DNA"/>
</dbReference>
<name>A0A2T7G2K0_9RHOB</name>
<dbReference type="Proteomes" id="UP000244446">
    <property type="component" value="Unassembled WGS sequence"/>
</dbReference>
<dbReference type="InterPro" id="IPR028939">
    <property type="entry name" value="P5C_Rdtase_cat_N"/>
</dbReference>
<sequence length="192" mass="19851">MKIAIIGNGNVGSGLANVLSKTKHEVGTYGRADDVANAVNEADIVILATPYGSAAEIANQADFTGKIVIDVSNPVTEDFSALQLGTTTSAAEAIAALVPGASVVKAFNTIFAQHYAGDIKLAGQPLQTFVAADNETARDTVKTLAAEAGFDPVDAGPLSTARQLEPLGFLNIQFGYVLGKGTEIAPRWQFSA</sequence>
<dbReference type="InterPro" id="IPR051267">
    <property type="entry name" value="STEAP_metalloreductase"/>
</dbReference>
<gene>
    <name evidence="3" type="ORF">DC366_18155</name>
</gene>
<dbReference type="GO" id="GO:0016491">
    <property type="term" value="F:oxidoreductase activity"/>
    <property type="evidence" value="ECO:0007669"/>
    <property type="project" value="UniProtKB-KW"/>
</dbReference>
<comment type="caution">
    <text evidence="3">The sequence shown here is derived from an EMBL/GenBank/DDBJ whole genome shotgun (WGS) entry which is preliminary data.</text>
</comment>
<evidence type="ECO:0000259" key="2">
    <source>
        <dbReference type="Pfam" id="PF03807"/>
    </source>
</evidence>
<keyword evidence="1" id="KW-0560">Oxidoreductase</keyword>
<evidence type="ECO:0000313" key="3">
    <source>
        <dbReference type="EMBL" id="PVA08628.1"/>
    </source>
</evidence>
<feature type="domain" description="Pyrroline-5-carboxylate reductase catalytic N-terminal" evidence="2">
    <location>
        <begin position="34"/>
        <end position="74"/>
    </location>
</feature>
<organism evidence="3 4">
    <name type="scientific">Pelagivirga sediminicola</name>
    <dbReference type="NCBI Taxonomy" id="2170575"/>
    <lineage>
        <taxon>Bacteria</taxon>
        <taxon>Pseudomonadati</taxon>
        <taxon>Pseudomonadota</taxon>
        <taxon>Alphaproteobacteria</taxon>
        <taxon>Rhodobacterales</taxon>
        <taxon>Paracoccaceae</taxon>
        <taxon>Pelagivirga</taxon>
    </lineage>
</organism>
<dbReference type="RefSeq" id="WP_108693598.1">
    <property type="nucleotide sequence ID" value="NZ_QCYH01000022.1"/>
</dbReference>
<accession>A0A2T7G2K0</accession>
<evidence type="ECO:0000313" key="4">
    <source>
        <dbReference type="Proteomes" id="UP000244446"/>
    </source>
</evidence>